<sequence length="48" mass="5302">MQMPPWSNPMCKTRLTGLPTLAMLLFLSALSCFVGLFLSQTAQSLSRL</sequence>
<dbReference type="AGR" id="MGI:3642233"/>
<organism evidence="2">
    <name type="scientific">Mus musculus</name>
    <name type="common">Mouse</name>
    <dbReference type="NCBI Taxonomy" id="10090"/>
    <lineage>
        <taxon>Eukaryota</taxon>
        <taxon>Metazoa</taxon>
        <taxon>Chordata</taxon>
        <taxon>Craniata</taxon>
        <taxon>Vertebrata</taxon>
        <taxon>Euteleostomi</taxon>
        <taxon>Mammalia</taxon>
        <taxon>Eutheria</taxon>
        <taxon>Euarchontoglires</taxon>
        <taxon>Glires</taxon>
        <taxon>Rodentia</taxon>
        <taxon>Myomorpha</taxon>
        <taxon>Muroidea</taxon>
        <taxon>Muridae</taxon>
        <taxon>Murinae</taxon>
        <taxon>Mus</taxon>
        <taxon>Mus</taxon>
    </lineage>
</organism>
<protein>
    <submittedName>
        <fullName evidence="2">Uncharacterized protein</fullName>
    </submittedName>
</protein>
<proteinExistence type="evidence at transcript level"/>
<evidence type="ECO:0000256" key="1">
    <source>
        <dbReference type="SAM" id="Phobius"/>
    </source>
</evidence>
<keyword evidence="1" id="KW-1133">Transmembrane helix</keyword>
<dbReference type="AlphaFoldDB" id="Q3UN94"/>
<reference evidence="2" key="8">
    <citation type="journal article" date="2005" name="Science">
        <title>Antisense Transcription in the Mammalian Transcriptome.</title>
        <authorList>
            <consortium name="RIKEN Genome Exploration Research Group and Genome Science Group (Genome Network Project Core Group) and the FANTOM Consortium"/>
        </authorList>
    </citation>
    <scope>NUCLEOTIDE SEQUENCE</scope>
    <source>
        <strain evidence="2">C57BL/6J</strain>
        <tissue evidence="2">Medulla oblongata</tissue>
    </source>
</reference>
<reference evidence="2" key="3">
    <citation type="journal article" date="2000" name="Genome Res.">
        <title>RIKEN integrated sequence analysis (RISA) system--384-format sequencing pipeline with 384 multicapillary sequencer.</title>
        <authorList>
            <person name="Shibata K."/>
            <person name="Itoh M."/>
            <person name="Aizawa K."/>
            <person name="Nagaoka S."/>
            <person name="Sasaki N."/>
            <person name="Carninci P."/>
            <person name="Konno H."/>
            <person name="Akiyama J."/>
            <person name="Nishi K."/>
            <person name="Kitsunai T."/>
            <person name="Tashiro H."/>
            <person name="Itoh M."/>
            <person name="Sumi N."/>
            <person name="Ishii Y."/>
            <person name="Nakamura S."/>
            <person name="Hazama M."/>
            <person name="Nishine T."/>
            <person name="Harada A."/>
            <person name="Yamamoto R."/>
            <person name="Matsumoto H."/>
            <person name="Sakaguchi S."/>
            <person name="Ikegami T."/>
            <person name="Kashiwagi K."/>
            <person name="Fujiwake S."/>
            <person name="Inoue K."/>
            <person name="Togawa Y."/>
            <person name="Izawa M."/>
            <person name="Ohara E."/>
            <person name="Watahiki M."/>
            <person name="Yoneda Y."/>
            <person name="Ishikawa T."/>
            <person name="Ozawa K."/>
            <person name="Tanaka T."/>
            <person name="Matsuura S."/>
            <person name="Kawai J."/>
            <person name="Okazaki Y."/>
            <person name="Muramatsu M."/>
            <person name="Inoue Y."/>
            <person name="Kira A."/>
            <person name="Hayashizaki Y."/>
        </authorList>
    </citation>
    <scope>NUCLEOTIDE SEQUENCE</scope>
    <source>
        <strain evidence="2">C57BL/6J</strain>
        <tissue evidence="2">Medulla oblongata</tissue>
    </source>
</reference>
<accession>Q3UN94</accession>
<evidence type="ECO:0000313" key="3">
    <source>
        <dbReference type="MGI" id="MGI:3642233"/>
    </source>
</evidence>
<dbReference type="EMBL" id="AK144371">
    <property type="protein sequence ID" value="BAE25853.1"/>
    <property type="molecule type" value="mRNA"/>
</dbReference>
<reference evidence="2" key="4">
    <citation type="journal article" date="2001" name="Nature">
        <title>Functional annotation of a full-length mouse cDNA collection.</title>
        <authorList>
            <consortium name="The RIKEN Genome Exploration Research Group Phase II Team and the FANTOM Consortium"/>
        </authorList>
    </citation>
    <scope>NUCLEOTIDE SEQUENCE</scope>
    <source>
        <strain evidence="2">C57BL/6J</strain>
        <tissue evidence="2">Medulla oblongata</tissue>
    </source>
</reference>
<reference evidence="2" key="1">
    <citation type="journal article" date="1999" name="Methods Enzymol.">
        <title>High-efficiency full-length cDNA cloning.</title>
        <authorList>
            <person name="Carninci P."/>
            <person name="Hayashizaki Y."/>
        </authorList>
    </citation>
    <scope>NUCLEOTIDE SEQUENCE</scope>
    <source>
        <strain evidence="2">C57BL/6J</strain>
        <tissue evidence="2">Medulla oblongata</tissue>
    </source>
</reference>
<evidence type="ECO:0000313" key="2">
    <source>
        <dbReference type="EMBL" id="BAE25853.1"/>
    </source>
</evidence>
<reference evidence="2" key="5">
    <citation type="journal article" date="2002" name="Nature">
        <title>Analysis of the mouse transcriptome based on functional annotation of 60,770 full-length cDNAs.</title>
        <authorList>
            <consortium name="The FANTOM Consortium and the RIKEN Genome Exploration Research Group Phase I and II Team"/>
        </authorList>
    </citation>
    <scope>NUCLEOTIDE SEQUENCE</scope>
    <source>
        <strain evidence="2">C57BL/6J</strain>
        <tissue evidence="2">Medulla oblongata</tissue>
    </source>
</reference>
<feature type="transmembrane region" description="Helical" evidence="1">
    <location>
        <begin position="20"/>
        <end position="38"/>
    </location>
</feature>
<reference evidence="2" key="6">
    <citation type="submission" date="2004-03" db="EMBL/GenBank/DDBJ databases">
        <authorList>
            <person name="Arakawa T."/>
            <person name="Carninci P."/>
            <person name="Fukuda S."/>
            <person name="Hashizume W."/>
            <person name="Hayashida K."/>
            <person name="Hori F."/>
            <person name="Iida J."/>
            <person name="Imamura K."/>
            <person name="Imotani K."/>
            <person name="Itoh M."/>
            <person name="Kanagawa S."/>
            <person name="Kawai J."/>
            <person name="Kojima M."/>
            <person name="Konno H."/>
            <person name="Murata M."/>
            <person name="Nakamura M."/>
            <person name="Ninomiya N."/>
            <person name="Nishiyori H."/>
            <person name="Nomura K."/>
            <person name="Ohno M."/>
            <person name="Sakazume N."/>
            <person name="Sano H."/>
            <person name="Sasaki D."/>
            <person name="Shibata K."/>
            <person name="Shiraki T."/>
            <person name="Tagami M."/>
            <person name="Tagami Y."/>
            <person name="Waki K."/>
            <person name="Watahiki A."/>
            <person name="Muramatsu M."/>
            <person name="Hayashizaki Y."/>
        </authorList>
    </citation>
    <scope>NUCLEOTIDE SEQUENCE</scope>
    <source>
        <strain evidence="2">C57BL/6J</strain>
        <tissue evidence="2">Medulla oblongata</tissue>
    </source>
</reference>
<gene>
    <name evidence="3" type="primary">Gm10776</name>
</gene>
<reference evidence="2" key="7">
    <citation type="journal article" date="2005" name="Science">
        <title>The Transcriptional Landscape of the Mammalian Genome.</title>
        <authorList>
            <consortium name="The FANTOM Consortium"/>
            <consortium name="Riken Genome Exploration Research Group and Genome Science Group (Genome Network Project Core Group)"/>
        </authorList>
    </citation>
    <scope>NUCLEOTIDE SEQUENCE</scope>
    <source>
        <strain evidence="2">C57BL/6J</strain>
        <tissue evidence="2">Medulla oblongata</tissue>
    </source>
</reference>
<keyword evidence="1" id="KW-0472">Membrane</keyword>
<name>Q3UN94_MOUSE</name>
<reference evidence="2" key="2">
    <citation type="journal article" date="2000" name="Genome Res.">
        <title>Normalization and subtraction of cap-trapper-selected cDNAs to prepare full-length cDNA libraries for rapid discovery of new genes.</title>
        <authorList>
            <person name="Carninci P."/>
            <person name="Shibata Y."/>
            <person name="Hayatsu N."/>
            <person name="Sugahara Y."/>
            <person name="Shibata K."/>
            <person name="Itoh M."/>
            <person name="Konno H."/>
            <person name="Okazaki Y."/>
            <person name="Muramatsu M."/>
            <person name="Hayashizaki Y."/>
        </authorList>
    </citation>
    <scope>NUCLEOTIDE SEQUENCE</scope>
    <source>
        <strain evidence="2">C57BL/6J</strain>
        <tissue evidence="2">Medulla oblongata</tissue>
    </source>
</reference>
<dbReference type="MGI" id="MGI:3642233">
    <property type="gene designation" value="Gm10776"/>
</dbReference>
<keyword evidence="1" id="KW-0812">Transmembrane</keyword>